<feature type="region of interest" description="Disordered" evidence="1">
    <location>
        <begin position="341"/>
        <end position="390"/>
    </location>
</feature>
<feature type="region of interest" description="Disordered" evidence="1">
    <location>
        <begin position="574"/>
        <end position="630"/>
    </location>
</feature>
<feature type="compositionally biased region" description="Basic residues" evidence="1">
    <location>
        <begin position="481"/>
        <end position="492"/>
    </location>
</feature>
<feature type="region of interest" description="Disordered" evidence="1">
    <location>
        <begin position="62"/>
        <end position="189"/>
    </location>
</feature>
<evidence type="ECO:0000313" key="4">
    <source>
        <dbReference type="Proteomes" id="UP001385951"/>
    </source>
</evidence>
<gene>
    <name evidence="3" type="ORF">QCA50_001069</name>
</gene>
<dbReference type="EMBL" id="JASBNA010000001">
    <property type="protein sequence ID" value="KAK7696412.1"/>
    <property type="molecule type" value="Genomic_DNA"/>
</dbReference>
<comment type="caution">
    <text evidence="3">The sequence shown here is derived from an EMBL/GenBank/DDBJ whole genome shotgun (WGS) entry which is preliminary data.</text>
</comment>
<dbReference type="Gene3D" id="3.40.50.1000">
    <property type="entry name" value="HAD superfamily/HAD-like"/>
    <property type="match status" value="1"/>
</dbReference>
<dbReference type="Proteomes" id="UP001385951">
    <property type="component" value="Unassembled WGS sequence"/>
</dbReference>
<dbReference type="AlphaFoldDB" id="A0AAW0GUG7"/>
<dbReference type="PANTHER" id="PTHR12210">
    <property type="entry name" value="DULLARD PROTEIN PHOSPHATASE"/>
    <property type="match status" value="1"/>
</dbReference>
<feature type="region of interest" description="Disordered" evidence="1">
    <location>
        <begin position="436"/>
        <end position="496"/>
    </location>
</feature>
<evidence type="ECO:0000256" key="1">
    <source>
        <dbReference type="SAM" id="MobiDB-lite"/>
    </source>
</evidence>
<dbReference type="InterPro" id="IPR036412">
    <property type="entry name" value="HAD-like_sf"/>
</dbReference>
<feature type="compositionally biased region" description="Low complexity" evidence="1">
    <location>
        <begin position="358"/>
        <end position="373"/>
    </location>
</feature>
<keyword evidence="4" id="KW-1185">Reference proteome</keyword>
<dbReference type="InterPro" id="IPR004274">
    <property type="entry name" value="FCP1_dom"/>
</dbReference>
<feature type="region of interest" description="Disordered" evidence="1">
    <location>
        <begin position="223"/>
        <end position="256"/>
    </location>
</feature>
<proteinExistence type="predicted"/>
<sequence length="671" mass="76003">MFITYYIPTQLPEVNKLVRLALSSSRCILLSRMPGYGSYSDSNSQHMFPGYSRNRSYIPNYGFVNSEPGRSDPRYQHNTSRDSRYTQRHYHTNTTRNSYDYGEEDRRYPYRDQVDPYSDRNYTSRYHQSRSDMERRNSRSPTRRTYPNDAPNNHNRSSSPRRPPTGPKAYREHDNTPVPPPPPQKPSDEYIAIASQSPSRVPESSDLTRKLLIMDLNGTLLHRSAPPINRQKRKEFPPVDDRPRDANGRPLPRIRPVHPRPYMPAFRNYLFASDTKKWLDSMIWSSAQPHSVNDMVQKTFGDSQDQLLTIWARDTLGLTDEHYTRKVQTFKDLTKPWTELPDALSAKSKPQRVPSRGSSPYASPLLSSSQQLPPSSPPSSSPTEERSVHSALTTLLLDDSPRKAERQPYNHVCLPEYDGSRRAKDLELLELERARQSVAEEEKETTEHTEADTSLEPVESATEDHDLPESTEDNEGEAVSTKRKRKSKKNKRREALLADRRDPYSLEDGYDPMLLAVVGALDEIKRQANVAAWIHSGGLWGPPELKLREHTSEPSLGETQGTENNAVSSATVAAEVSDGDGSDLSVDMDGGQKEKSRKQRVGQDKVGQKPDTELSGYVGEGTGANQELTDETASVTPIPPTMWFEHASTFLYWAKRGRGVLEQMGIPIEHG</sequence>
<feature type="compositionally biased region" description="Basic and acidic residues" evidence="1">
    <location>
        <begin position="601"/>
        <end position="612"/>
    </location>
</feature>
<feature type="compositionally biased region" description="Basic and acidic residues" evidence="1">
    <location>
        <begin position="234"/>
        <end position="247"/>
    </location>
</feature>
<accession>A0AAW0GUG7</accession>
<dbReference type="Pfam" id="PF03031">
    <property type="entry name" value="NIF"/>
    <property type="match status" value="1"/>
</dbReference>
<dbReference type="SUPFAM" id="SSF56784">
    <property type="entry name" value="HAD-like"/>
    <property type="match status" value="1"/>
</dbReference>
<feature type="compositionally biased region" description="Low complexity" evidence="1">
    <location>
        <begin position="151"/>
        <end position="160"/>
    </location>
</feature>
<feature type="domain" description="FCP1 homology" evidence="2">
    <location>
        <begin position="208"/>
        <end position="424"/>
    </location>
</feature>
<evidence type="ECO:0000259" key="2">
    <source>
        <dbReference type="SMART" id="SM00577"/>
    </source>
</evidence>
<feature type="compositionally biased region" description="Basic and acidic residues" evidence="1">
    <location>
        <begin position="69"/>
        <end position="85"/>
    </location>
</feature>
<name>A0AAW0GUG7_9APHY</name>
<feature type="compositionally biased region" description="Basic and acidic residues" evidence="1">
    <location>
        <begin position="104"/>
        <end position="118"/>
    </location>
</feature>
<dbReference type="InterPro" id="IPR050365">
    <property type="entry name" value="TIM50"/>
</dbReference>
<reference evidence="3 4" key="1">
    <citation type="submission" date="2022-09" db="EMBL/GenBank/DDBJ databases">
        <authorList>
            <person name="Palmer J.M."/>
        </authorList>
    </citation>
    <scope>NUCLEOTIDE SEQUENCE [LARGE SCALE GENOMIC DNA]</scope>
    <source>
        <strain evidence="3 4">DSM 7382</strain>
    </source>
</reference>
<dbReference type="InterPro" id="IPR023214">
    <property type="entry name" value="HAD_sf"/>
</dbReference>
<feature type="compositionally biased region" description="Basic and acidic residues" evidence="1">
    <location>
        <begin position="436"/>
        <end position="451"/>
    </location>
</feature>
<evidence type="ECO:0000313" key="3">
    <source>
        <dbReference type="EMBL" id="KAK7696412.1"/>
    </source>
</evidence>
<dbReference type="SMART" id="SM00577">
    <property type="entry name" value="CPDc"/>
    <property type="match status" value="1"/>
</dbReference>
<protein>
    <recommendedName>
        <fullName evidence="2">FCP1 homology domain-containing protein</fullName>
    </recommendedName>
</protein>
<organism evidence="3 4">
    <name type="scientific">Cerrena zonata</name>
    <dbReference type="NCBI Taxonomy" id="2478898"/>
    <lineage>
        <taxon>Eukaryota</taxon>
        <taxon>Fungi</taxon>
        <taxon>Dikarya</taxon>
        <taxon>Basidiomycota</taxon>
        <taxon>Agaricomycotina</taxon>
        <taxon>Agaricomycetes</taxon>
        <taxon>Polyporales</taxon>
        <taxon>Cerrenaceae</taxon>
        <taxon>Cerrena</taxon>
    </lineage>
</organism>